<dbReference type="Pfam" id="PF01799">
    <property type="entry name" value="Fer2_2"/>
    <property type="match status" value="1"/>
</dbReference>
<dbReference type="AlphaFoldDB" id="E6N7S3"/>
<dbReference type="InterPro" id="IPR036884">
    <property type="entry name" value="2Fe-2S-bd_dom_sf"/>
</dbReference>
<reference evidence="7 8" key="1">
    <citation type="journal article" date="2005" name="Environ. Microbiol.">
        <title>Genetic and functional properties of uncultivated thermophilic crenarchaeotes from a subsurface gold mine as revealed by analysis of genome fragments.</title>
        <authorList>
            <person name="Nunoura T."/>
            <person name="Hirayama H."/>
            <person name="Takami H."/>
            <person name="Oida H."/>
            <person name="Nishi S."/>
            <person name="Shimamura S."/>
            <person name="Suzuki Y."/>
            <person name="Inagaki F."/>
            <person name="Takai K."/>
            <person name="Nealson K.H."/>
            <person name="Horikoshi K."/>
        </authorList>
    </citation>
    <scope>NUCLEOTIDE SEQUENCE [LARGE SCALE GENOMIC DNA]</scope>
</reference>
<dbReference type="EC" id="1.2.99.2" evidence="7"/>
<dbReference type="SUPFAM" id="SSF47741">
    <property type="entry name" value="CO dehydrogenase ISP C-domain like"/>
    <property type="match status" value="1"/>
</dbReference>
<dbReference type="Proteomes" id="UP000008120">
    <property type="component" value="Chromosome"/>
</dbReference>
<keyword evidence="5" id="KW-0411">Iron-sulfur</keyword>
<reference evidence="7 8" key="2">
    <citation type="journal article" date="2011" name="Nucleic Acids Res.">
        <title>Insights into the evolution of Archaea and eukaryotic protein modifier systems revealed by the genome of a novel archaeal group.</title>
        <authorList>
            <person name="Nunoura T."/>
            <person name="Takaki Y."/>
            <person name="Kakuta J."/>
            <person name="Nishi S."/>
            <person name="Sugahara J."/>
            <person name="Kazama H."/>
            <person name="Chee G."/>
            <person name="Hattori M."/>
            <person name="Kanai A."/>
            <person name="Atomi H."/>
            <person name="Takai K."/>
            <person name="Takami H."/>
        </authorList>
    </citation>
    <scope>NUCLEOTIDE SEQUENCE [LARGE SCALE GENOMIC DNA]</scope>
</reference>
<dbReference type="SUPFAM" id="SSF54292">
    <property type="entry name" value="2Fe-2S ferredoxin-like"/>
    <property type="match status" value="1"/>
</dbReference>
<dbReference type="InterPro" id="IPR051452">
    <property type="entry name" value="Diverse_Oxidoreductases"/>
</dbReference>
<accession>E6N7S3</accession>
<name>E6N7S3_CALS0</name>
<evidence type="ECO:0000256" key="1">
    <source>
        <dbReference type="ARBA" id="ARBA00022714"/>
    </source>
</evidence>
<evidence type="ECO:0000313" key="8">
    <source>
        <dbReference type="Proteomes" id="UP000008120"/>
    </source>
</evidence>
<dbReference type="EMBL" id="AP011862">
    <property type="protein sequence ID" value="BAJ48342.1"/>
    <property type="molecule type" value="Genomic_DNA"/>
</dbReference>
<dbReference type="PROSITE" id="PS51085">
    <property type="entry name" value="2FE2S_FER_2"/>
    <property type="match status" value="1"/>
</dbReference>
<evidence type="ECO:0000259" key="6">
    <source>
        <dbReference type="PROSITE" id="PS51085"/>
    </source>
</evidence>
<dbReference type="PROSITE" id="PS00197">
    <property type="entry name" value="2FE2S_FER_1"/>
    <property type="match status" value="1"/>
</dbReference>
<dbReference type="Gene3D" id="3.10.20.30">
    <property type="match status" value="1"/>
</dbReference>
<dbReference type="Pfam" id="PF00111">
    <property type="entry name" value="Fer2"/>
    <property type="match status" value="1"/>
</dbReference>
<dbReference type="GO" id="GO:0046872">
    <property type="term" value="F:metal ion binding"/>
    <property type="evidence" value="ECO:0007669"/>
    <property type="project" value="UniProtKB-KW"/>
</dbReference>
<dbReference type="InterPro" id="IPR002888">
    <property type="entry name" value="2Fe-2S-bd"/>
</dbReference>
<evidence type="ECO:0000256" key="4">
    <source>
        <dbReference type="ARBA" id="ARBA00023004"/>
    </source>
</evidence>
<dbReference type="InterPro" id="IPR006058">
    <property type="entry name" value="2Fe2S_fd_BS"/>
</dbReference>
<sequence>MYMMPYPRVEKEFTFRLNGEEVRVRAPPGYTLLEVLRHILHLTGTKDGCSSGDCGACTVLLDGRAVHSCLTLISQVEGREVTTVEAVDEKVAEAYARHGAVQCGYCTPGFVVATASLLSKITNPSDAEIREWLRGNLCRCTGYVKILKAVESLAGDGV</sequence>
<dbReference type="FunFam" id="3.10.20.30:FF:000020">
    <property type="entry name" value="Xanthine dehydrogenase iron-sulfur subunit"/>
    <property type="match status" value="1"/>
</dbReference>
<dbReference type="InterPro" id="IPR012675">
    <property type="entry name" value="Beta-grasp_dom_sf"/>
</dbReference>
<evidence type="ECO:0000256" key="3">
    <source>
        <dbReference type="ARBA" id="ARBA00023002"/>
    </source>
</evidence>
<evidence type="ECO:0000256" key="2">
    <source>
        <dbReference type="ARBA" id="ARBA00022723"/>
    </source>
</evidence>
<dbReference type="CDD" id="cd00207">
    <property type="entry name" value="fer2"/>
    <property type="match status" value="1"/>
</dbReference>
<keyword evidence="3 7" id="KW-0560">Oxidoreductase</keyword>
<gene>
    <name evidence="7" type="ORF">HGMM_F01G10C35</name>
</gene>
<dbReference type="InterPro" id="IPR036010">
    <property type="entry name" value="2Fe-2S_ferredoxin-like_sf"/>
</dbReference>
<evidence type="ECO:0000313" key="7">
    <source>
        <dbReference type="EMBL" id="BAJ48342.1"/>
    </source>
</evidence>
<dbReference type="GO" id="GO:0016491">
    <property type="term" value="F:oxidoreductase activity"/>
    <property type="evidence" value="ECO:0007669"/>
    <property type="project" value="UniProtKB-KW"/>
</dbReference>
<keyword evidence="2" id="KW-0479">Metal-binding</keyword>
<dbReference type="Gene3D" id="1.10.150.120">
    <property type="entry name" value="[2Fe-2S]-binding domain"/>
    <property type="match status" value="1"/>
</dbReference>
<feature type="domain" description="2Fe-2S ferredoxin-type" evidence="6">
    <location>
        <begin position="11"/>
        <end position="87"/>
    </location>
</feature>
<keyword evidence="4" id="KW-0408">Iron</keyword>
<dbReference type="PANTHER" id="PTHR44379:SF8">
    <property type="entry name" value="XANTHINE DEHYDROGENASE IRON-SULFUR-BINDING SUBUNIT XDHC-RELATED"/>
    <property type="match status" value="1"/>
</dbReference>
<proteinExistence type="predicted"/>
<keyword evidence="1" id="KW-0001">2Fe-2S</keyword>
<dbReference type="InterPro" id="IPR001041">
    <property type="entry name" value="2Fe-2S_ferredoxin-type"/>
</dbReference>
<dbReference type="GO" id="GO:0051537">
    <property type="term" value="F:2 iron, 2 sulfur cluster binding"/>
    <property type="evidence" value="ECO:0007669"/>
    <property type="project" value="UniProtKB-KW"/>
</dbReference>
<organism evidence="7 8">
    <name type="scientific">Caldiarchaeum subterraneum</name>
    <dbReference type="NCBI Taxonomy" id="311458"/>
    <lineage>
        <taxon>Archaea</taxon>
        <taxon>Nitrososphaerota</taxon>
        <taxon>Candidatus Caldarchaeales</taxon>
        <taxon>Candidatus Caldarchaeaceae</taxon>
        <taxon>Candidatus Caldarchaeum</taxon>
    </lineage>
</organism>
<evidence type="ECO:0000256" key="5">
    <source>
        <dbReference type="ARBA" id="ARBA00023014"/>
    </source>
</evidence>
<protein>
    <submittedName>
        <fullName evidence="7">Carbon-monoxide dehydrogenase small subunit</fullName>
        <ecNumber evidence="7">1.2.99.2</ecNumber>
    </submittedName>
</protein>
<dbReference type="PANTHER" id="PTHR44379">
    <property type="entry name" value="OXIDOREDUCTASE WITH IRON-SULFUR SUBUNIT"/>
    <property type="match status" value="1"/>
</dbReference>